<dbReference type="InterPro" id="IPR000037">
    <property type="entry name" value="SsrA-bd_prot"/>
</dbReference>
<keyword evidence="2 3" id="KW-0694">RNA-binding</keyword>
<dbReference type="Proteomes" id="UP000015462">
    <property type="component" value="Unassembled WGS sequence"/>
</dbReference>
<gene>
    <name evidence="3 5" type="primary">smpB</name>
    <name evidence="5" type="ORF">L196_04066</name>
</gene>
<reference evidence="5 6" key="1">
    <citation type="journal article" date="2013" name="Genome Announc.">
        <title>Genome Sequence of the Pyrene- and Fluoranthene-Degrading Bacterium Cycloclasticus sp. Strain PY97M.</title>
        <authorList>
            <person name="Cui Z."/>
            <person name="Xu G."/>
            <person name="Li Q."/>
            <person name="Gao W."/>
            <person name="Zheng L."/>
        </authorList>
    </citation>
    <scope>NUCLEOTIDE SEQUENCE [LARGE SCALE GENOMIC DNA]</scope>
    <source>
        <strain evidence="5 6">PY97M</strain>
    </source>
</reference>
<dbReference type="GO" id="GO:0003723">
    <property type="term" value="F:RNA binding"/>
    <property type="evidence" value="ECO:0007669"/>
    <property type="project" value="UniProtKB-UniRule"/>
</dbReference>
<dbReference type="GO" id="GO:0070929">
    <property type="term" value="P:trans-translation"/>
    <property type="evidence" value="ECO:0007669"/>
    <property type="project" value="UniProtKB-UniRule"/>
</dbReference>
<dbReference type="Pfam" id="PF01668">
    <property type="entry name" value="SmpB"/>
    <property type="match status" value="1"/>
</dbReference>
<proteinExistence type="inferred from homology"/>
<dbReference type="AlphaFoldDB" id="A0AB33Z2U8"/>
<dbReference type="CDD" id="cd09294">
    <property type="entry name" value="SmpB"/>
    <property type="match status" value="1"/>
</dbReference>
<comment type="similarity">
    <text evidence="3">Belongs to the SmpB family.</text>
</comment>
<dbReference type="RefSeq" id="WP_015006282.1">
    <property type="nucleotide sequence ID" value="NZ_FQZJ01000001.1"/>
</dbReference>
<dbReference type="EMBL" id="ASHL01000002">
    <property type="protein sequence ID" value="EPD13680.1"/>
    <property type="molecule type" value="Genomic_DNA"/>
</dbReference>
<dbReference type="InterPro" id="IPR020081">
    <property type="entry name" value="SsrA-bd_prot_CS"/>
</dbReference>
<evidence type="ECO:0000313" key="6">
    <source>
        <dbReference type="Proteomes" id="UP000015462"/>
    </source>
</evidence>
<comment type="caution">
    <text evidence="5">The sequence shown here is derived from an EMBL/GenBank/DDBJ whole genome shotgun (WGS) entry which is preliminary data.</text>
</comment>
<name>A0AB33Z2U8_9GAMM</name>
<evidence type="ECO:0000313" key="5">
    <source>
        <dbReference type="EMBL" id="EPD13680.1"/>
    </source>
</evidence>
<sequence>MASKKKKTHPNSIASNKKATHDYFIEQRFEAGMVLEGWEVKSIRDGRVQLKESYVVIKNGEAWLAGAHISPLLSASTHIDPMQTRLRKLLLNRRELINLVALVERKGYTIVPLSMYWVKGRVKLEIGSAKGKQLHDKRASAKNKDWQREKQRIMKHSG</sequence>
<dbReference type="Gene3D" id="2.40.280.10">
    <property type="match status" value="1"/>
</dbReference>
<evidence type="ECO:0000256" key="4">
    <source>
        <dbReference type="SAM" id="MobiDB-lite"/>
    </source>
</evidence>
<comment type="function">
    <text evidence="3">Required for rescue of stalled ribosomes mediated by trans-translation. Binds to transfer-messenger RNA (tmRNA), required for stable association of tmRNA with ribosomes. tmRNA and SmpB together mimic tRNA shape, replacing the anticodon stem-loop with SmpB. tmRNA is encoded by the ssrA gene; the 2 termini fold to resemble tRNA(Ala) and it encodes a 'tag peptide', a short internal open reading frame. During trans-translation Ala-aminoacylated tmRNA acts like a tRNA, entering the A-site of stalled ribosomes, displacing the stalled mRNA. The ribosome then switches to translate the ORF on the tmRNA; the nascent peptide is terminated with the 'tag peptide' encoded by the tmRNA and targeted for degradation. The ribosome is freed to recommence translation, which seems to be the essential function of trans-translation.</text>
</comment>
<evidence type="ECO:0000256" key="2">
    <source>
        <dbReference type="ARBA" id="ARBA00022884"/>
    </source>
</evidence>
<dbReference type="PANTHER" id="PTHR30308">
    <property type="entry name" value="TMRNA-BINDING COMPONENT OF TRANS-TRANSLATION TAGGING COMPLEX"/>
    <property type="match status" value="1"/>
</dbReference>
<dbReference type="PANTHER" id="PTHR30308:SF2">
    <property type="entry name" value="SSRA-BINDING PROTEIN"/>
    <property type="match status" value="1"/>
</dbReference>
<dbReference type="GO" id="GO:0005829">
    <property type="term" value="C:cytosol"/>
    <property type="evidence" value="ECO:0007669"/>
    <property type="project" value="TreeGrafter"/>
</dbReference>
<dbReference type="SUPFAM" id="SSF74982">
    <property type="entry name" value="Small protein B (SmpB)"/>
    <property type="match status" value="1"/>
</dbReference>
<keyword evidence="1 3" id="KW-0963">Cytoplasm</keyword>
<protein>
    <recommendedName>
        <fullName evidence="3">SsrA-binding protein</fullName>
    </recommendedName>
    <alternativeName>
        <fullName evidence="3">Small protein B</fullName>
    </alternativeName>
</protein>
<accession>A0AB33Z2U8</accession>
<dbReference type="GO" id="GO:0070930">
    <property type="term" value="P:trans-translation-dependent protein tagging"/>
    <property type="evidence" value="ECO:0007669"/>
    <property type="project" value="TreeGrafter"/>
</dbReference>
<comment type="subcellular location">
    <subcellularLocation>
        <location evidence="3">Cytoplasm</location>
    </subcellularLocation>
    <text evidence="3">The tmRNA-SmpB complex associates with stalled 70S ribosomes.</text>
</comment>
<evidence type="ECO:0000256" key="1">
    <source>
        <dbReference type="ARBA" id="ARBA00022490"/>
    </source>
</evidence>
<dbReference type="PROSITE" id="PS01317">
    <property type="entry name" value="SSRP"/>
    <property type="match status" value="1"/>
</dbReference>
<dbReference type="NCBIfam" id="NF003843">
    <property type="entry name" value="PRK05422.1"/>
    <property type="match status" value="1"/>
</dbReference>
<keyword evidence="6" id="KW-1185">Reference proteome</keyword>
<feature type="compositionally biased region" description="Basic and acidic residues" evidence="4">
    <location>
        <begin position="133"/>
        <end position="152"/>
    </location>
</feature>
<organism evidence="5 6">
    <name type="scientific">Cycloclasticus pugetii</name>
    <dbReference type="NCBI Taxonomy" id="34068"/>
    <lineage>
        <taxon>Bacteria</taxon>
        <taxon>Pseudomonadati</taxon>
        <taxon>Pseudomonadota</taxon>
        <taxon>Gammaproteobacteria</taxon>
        <taxon>Thiotrichales</taxon>
        <taxon>Piscirickettsiaceae</taxon>
        <taxon>Cycloclasticus</taxon>
    </lineage>
</organism>
<evidence type="ECO:0000256" key="3">
    <source>
        <dbReference type="HAMAP-Rule" id="MF_00023"/>
    </source>
</evidence>
<feature type="region of interest" description="Disordered" evidence="4">
    <location>
        <begin position="133"/>
        <end position="158"/>
    </location>
</feature>
<dbReference type="HAMAP" id="MF_00023">
    <property type="entry name" value="SmpB"/>
    <property type="match status" value="1"/>
</dbReference>
<dbReference type="NCBIfam" id="TIGR00086">
    <property type="entry name" value="smpB"/>
    <property type="match status" value="1"/>
</dbReference>
<dbReference type="InterPro" id="IPR023620">
    <property type="entry name" value="SmpB"/>
</dbReference>